<dbReference type="EMBL" id="CP093343">
    <property type="protein sequence ID" value="WOG82296.1"/>
    <property type="molecule type" value="Genomic_DNA"/>
</dbReference>
<protein>
    <recommendedName>
        <fullName evidence="1">Ycf2 N-terminal domain-containing protein</fullName>
    </recommendedName>
</protein>
<proteinExistence type="predicted"/>
<dbReference type="InterPro" id="IPR056777">
    <property type="entry name" value="Ycf2_N"/>
</dbReference>
<evidence type="ECO:0000259" key="1">
    <source>
        <dbReference type="Pfam" id="PF05695"/>
    </source>
</evidence>
<name>A0AAF0W3H8_DAUCS</name>
<gene>
    <name evidence="2" type="ORF">DCAR_0101459</name>
</gene>
<accession>A0AAF0W3H8</accession>
<reference evidence="2" key="2">
    <citation type="submission" date="2022-03" db="EMBL/GenBank/DDBJ databases">
        <title>Draft title - Genomic analysis of global carrot germplasm unveils the trajectory of domestication and the origin of high carotenoid orange carrot.</title>
        <authorList>
            <person name="Iorizzo M."/>
            <person name="Ellison S."/>
            <person name="Senalik D."/>
            <person name="Macko-Podgorni A."/>
            <person name="Grzebelus D."/>
            <person name="Bostan H."/>
            <person name="Rolling W."/>
            <person name="Curaba J."/>
            <person name="Simon P."/>
        </authorList>
    </citation>
    <scope>NUCLEOTIDE SEQUENCE</scope>
    <source>
        <tissue evidence="2">Leaf</tissue>
    </source>
</reference>
<dbReference type="Proteomes" id="UP000077755">
    <property type="component" value="Chromosome 1"/>
</dbReference>
<feature type="domain" description="Ycf2 N-terminal" evidence="1">
    <location>
        <begin position="11"/>
        <end position="44"/>
    </location>
</feature>
<sequence length="44" mass="5261">MYVLMQQWRFLTFGNGCFGNIPIHRSEIYIYELKGPNDHLCNQL</sequence>
<organism evidence="2 3">
    <name type="scientific">Daucus carota subsp. sativus</name>
    <name type="common">Carrot</name>
    <dbReference type="NCBI Taxonomy" id="79200"/>
    <lineage>
        <taxon>Eukaryota</taxon>
        <taxon>Viridiplantae</taxon>
        <taxon>Streptophyta</taxon>
        <taxon>Embryophyta</taxon>
        <taxon>Tracheophyta</taxon>
        <taxon>Spermatophyta</taxon>
        <taxon>Magnoliopsida</taxon>
        <taxon>eudicotyledons</taxon>
        <taxon>Gunneridae</taxon>
        <taxon>Pentapetalae</taxon>
        <taxon>asterids</taxon>
        <taxon>campanulids</taxon>
        <taxon>Apiales</taxon>
        <taxon>Apiaceae</taxon>
        <taxon>Apioideae</taxon>
        <taxon>Scandiceae</taxon>
        <taxon>Daucinae</taxon>
        <taxon>Daucus</taxon>
        <taxon>Daucus sect. Daucus</taxon>
    </lineage>
</organism>
<keyword evidence="3" id="KW-1185">Reference proteome</keyword>
<evidence type="ECO:0000313" key="3">
    <source>
        <dbReference type="Proteomes" id="UP000077755"/>
    </source>
</evidence>
<reference evidence="2" key="1">
    <citation type="journal article" date="2016" name="Nat. Genet.">
        <title>A high-quality carrot genome assembly provides new insights into carotenoid accumulation and asterid genome evolution.</title>
        <authorList>
            <person name="Iorizzo M."/>
            <person name="Ellison S."/>
            <person name="Senalik D."/>
            <person name="Zeng P."/>
            <person name="Satapoomin P."/>
            <person name="Huang J."/>
            <person name="Bowman M."/>
            <person name="Iovene M."/>
            <person name="Sanseverino W."/>
            <person name="Cavagnaro P."/>
            <person name="Yildiz M."/>
            <person name="Macko-Podgorni A."/>
            <person name="Moranska E."/>
            <person name="Grzebelus E."/>
            <person name="Grzebelus D."/>
            <person name="Ashrafi H."/>
            <person name="Zheng Z."/>
            <person name="Cheng S."/>
            <person name="Spooner D."/>
            <person name="Van Deynze A."/>
            <person name="Simon P."/>
        </authorList>
    </citation>
    <scope>NUCLEOTIDE SEQUENCE</scope>
    <source>
        <tissue evidence="2">Leaf</tissue>
    </source>
</reference>
<dbReference type="AlphaFoldDB" id="A0AAF0W3H8"/>
<dbReference type="Pfam" id="PF05695">
    <property type="entry name" value="Ycf2"/>
    <property type="match status" value="1"/>
</dbReference>
<evidence type="ECO:0000313" key="2">
    <source>
        <dbReference type="EMBL" id="WOG82296.1"/>
    </source>
</evidence>